<evidence type="ECO:0000256" key="1">
    <source>
        <dbReference type="SAM" id="MobiDB-lite"/>
    </source>
</evidence>
<dbReference type="AlphaFoldDB" id="A0A564ZNQ2"/>
<sequence>MPSTRKIIRAFLASPGDLQEERKAIRDVVAEFNESWANELGYQVELIGWEETIAGFGRPQHLINQDLDRCDLFLGMIWKRWGTPPDHDGEFSSGFEEEFERSMARCEDTGSPEISLFFKQIPDEFTVDPGDDLKKVLEFRKKIIAGKKILFKNFSMLRDVEALARKCVTAYVNRVRADDESSEPDELRAKRARTSSGVAGEDDRGRESSPLSAEGFEFLENLVGRISQPDSLDALSASDIARFRLLANSISKPGNEKLNLGVHDINILFAAHIDGMELGKREKDCLVRLGFQHLANENVPLWCWYSALADSRFDPAVVSSLLGAGDNETVGAIAVLTALALDLPTDDDVIKRETLINAWFSDDSSTRVRTAALGYLAKCGTAGDLEIARKEYDRSDYGTSHSALECMVEILLRTGQAKVAQELVLKSQFETLNADLLRSVLAGFDGLETTVLLPGLEHRNSQVRLRAMKSLHGRGALDIGMAERLTGDSDVLVRREAVAVLLKLGKPIVEEEIKKILAPPQKQSGYGLLGLVSAAGSDKVGEEIFRQYQLDVLKGLSEAELEKRVGASFVYDDAAYFALVERYFRKHADGLRRNVDDRFSAYFDERIRRMEAAFGESSAIQDLVKKTRDLKGVLRKELTRQGLNVLCAARKPEDLQRIRANLQDGYTGASRLDAEYLGKYGEWIDILILANAKEPSLGATLLTMPGDDEFQIEVARAITSIGKKHSVSDLLSLEMPAAILRKTIELCAESRFAKISRDALFALFNHESEGVRKAAAVLAVRALPAKRIKSILREYVGSDKYRYYNVIHWLDLGASMSRDDARKVALTVGS</sequence>
<dbReference type="InterPro" id="IPR011989">
    <property type="entry name" value="ARM-like"/>
</dbReference>
<feature type="compositionally biased region" description="Basic and acidic residues" evidence="1">
    <location>
        <begin position="179"/>
        <end position="189"/>
    </location>
</feature>
<dbReference type="EMBL" id="CABIKM010000062">
    <property type="protein sequence ID" value="VUZ86487.1"/>
    <property type="molecule type" value="Genomic_DNA"/>
</dbReference>
<name>A0A564ZNQ2_9BACT</name>
<feature type="region of interest" description="Disordered" evidence="1">
    <location>
        <begin position="179"/>
        <end position="210"/>
    </location>
</feature>
<protein>
    <recommendedName>
        <fullName evidence="2">DUF4062 domain-containing protein</fullName>
    </recommendedName>
</protein>
<proteinExistence type="predicted"/>
<dbReference type="SUPFAM" id="SSF48371">
    <property type="entry name" value="ARM repeat"/>
    <property type="match status" value="1"/>
</dbReference>
<evidence type="ECO:0000313" key="4">
    <source>
        <dbReference type="Proteomes" id="UP000334340"/>
    </source>
</evidence>
<organism evidence="3 4">
    <name type="scientific">Candidatus Methylomirabilis lanthanidiphila</name>
    <dbReference type="NCBI Taxonomy" id="2211376"/>
    <lineage>
        <taxon>Bacteria</taxon>
        <taxon>Candidatus Methylomirabilota</taxon>
        <taxon>Candidatus Methylomirabilia</taxon>
        <taxon>Candidatus Methylomirabilales</taxon>
        <taxon>Candidatus Methylomirabilaceae</taxon>
        <taxon>Candidatus Methylomirabilis</taxon>
    </lineage>
</organism>
<dbReference type="Proteomes" id="UP000334340">
    <property type="component" value="Unassembled WGS sequence"/>
</dbReference>
<reference evidence="3 4" key="1">
    <citation type="submission" date="2019-07" db="EMBL/GenBank/DDBJ databases">
        <authorList>
            <person name="Cremers G."/>
        </authorList>
    </citation>
    <scope>NUCLEOTIDE SEQUENCE [LARGE SCALE GENOMIC DNA]</scope>
</reference>
<evidence type="ECO:0000313" key="3">
    <source>
        <dbReference type="EMBL" id="VUZ86487.1"/>
    </source>
</evidence>
<feature type="domain" description="DUF4062" evidence="2">
    <location>
        <begin position="10"/>
        <end position="101"/>
    </location>
</feature>
<dbReference type="Gene3D" id="1.25.10.10">
    <property type="entry name" value="Leucine-rich Repeat Variant"/>
    <property type="match status" value="1"/>
</dbReference>
<dbReference type="Pfam" id="PF13271">
    <property type="entry name" value="DUF4062"/>
    <property type="match status" value="1"/>
</dbReference>
<gene>
    <name evidence="3" type="ORF">MELA_02890</name>
</gene>
<dbReference type="InterPro" id="IPR016024">
    <property type="entry name" value="ARM-type_fold"/>
</dbReference>
<dbReference type="InterPro" id="IPR025139">
    <property type="entry name" value="DUF4062"/>
</dbReference>
<keyword evidence="4" id="KW-1185">Reference proteome</keyword>
<accession>A0A564ZNQ2</accession>
<evidence type="ECO:0000259" key="2">
    <source>
        <dbReference type="Pfam" id="PF13271"/>
    </source>
</evidence>